<protein>
    <submittedName>
        <fullName evidence="2">Alpha/beta hydrolase</fullName>
    </submittedName>
</protein>
<dbReference type="PANTHER" id="PTHR43798">
    <property type="entry name" value="MONOACYLGLYCEROL LIPASE"/>
    <property type="match status" value="1"/>
</dbReference>
<name>A0ABT7MNN9_9BACL</name>
<evidence type="ECO:0000259" key="1">
    <source>
        <dbReference type="Pfam" id="PF00561"/>
    </source>
</evidence>
<keyword evidence="2" id="KW-0378">Hydrolase</keyword>
<dbReference type="EMBL" id="JASWER010000005">
    <property type="protein sequence ID" value="MDL5376812.1"/>
    <property type="molecule type" value="Genomic_DNA"/>
</dbReference>
<dbReference type="InterPro" id="IPR029058">
    <property type="entry name" value="AB_hydrolase_fold"/>
</dbReference>
<dbReference type="RefSeq" id="WP_286038343.1">
    <property type="nucleotide sequence ID" value="NZ_CP183077.1"/>
</dbReference>
<evidence type="ECO:0000313" key="2">
    <source>
        <dbReference type="EMBL" id="MDL5376812.1"/>
    </source>
</evidence>
<dbReference type="PANTHER" id="PTHR43798:SF33">
    <property type="entry name" value="HYDROLASE, PUTATIVE (AFU_ORTHOLOGUE AFUA_2G14860)-RELATED"/>
    <property type="match status" value="1"/>
</dbReference>
<organism evidence="2 3">
    <name type="scientific">Exiguobacterium mexicanum</name>
    <dbReference type="NCBI Taxonomy" id="340146"/>
    <lineage>
        <taxon>Bacteria</taxon>
        <taxon>Bacillati</taxon>
        <taxon>Bacillota</taxon>
        <taxon>Bacilli</taxon>
        <taxon>Bacillales</taxon>
        <taxon>Bacillales Family XII. Incertae Sedis</taxon>
        <taxon>Exiguobacterium</taxon>
    </lineage>
</organism>
<comment type="caution">
    <text evidence="2">The sequence shown here is derived from an EMBL/GenBank/DDBJ whole genome shotgun (WGS) entry which is preliminary data.</text>
</comment>
<dbReference type="InterPro" id="IPR000073">
    <property type="entry name" value="AB_hydrolase_1"/>
</dbReference>
<dbReference type="Pfam" id="PF00561">
    <property type="entry name" value="Abhydrolase_1"/>
    <property type="match status" value="1"/>
</dbReference>
<evidence type="ECO:0000313" key="3">
    <source>
        <dbReference type="Proteomes" id="UP001230807"/>
    </source>
</evidence>
<gene>
    <name evidence="2" type="ORF">QR695_07300</name>
</gene>
<dbReference type="GO" id="GO:0016787">
    <property type="term" value="F:hydrolase activity"/>
    <property type="evidence" value="ECO:0007669"/>
    <property type="project" value="UniProtKB-KW"/>
</dbReference>
<feature type="domain" description="AB hydrolase-1" evidence="1">
    <location>
        <begin position="31"/>
        <end position="136"/>
    </location>
</feature>
<keyword evidence="3" id="KW-1185">Reference proteome</keyword>
<accession>A0ABT7MNN9</accession>
<dbReference type="Gene3D" id="3.40.50.1820">
    <property type="entry name" value="alpha/beta hydrolase"/>
    <property type="match status" value="1"/>
</dbReference>
<proteinExistence type="predicted"/>
<reference evidence="2 3" key="1">
    <citation type="submission" date="2023-06" db="EMBL/GenBank/DDBJ databases">
        <title>Influencing factors and mechanism of Cr(VI) reduction by facultative anaerobic Exiguobacterium sp. PY14.</title>
        <authorList>
            <person name="Zou L."/>
        </authorList>
    </citation>
    <scope>NUCLEOTIDE SEQUENCE [LARGE SCALE GENOMIC DNA]</scope>
    <source>
        <strain evidence="2 3">PY14</strain>
    </source>
</reference>
<dbReference type="InterPro" id="IPR050266">
    <property type="entry name" value="AB_hydrolase_sf"/>
</dbReference>
<dbReference type="SUPFAM" id="SSF53474">
    <property type="entry name" value="alpha/beta-Hydrolases"/>
    <property type="match status" value="1"/>
</dbReference>
<sequence>MKHQCVQGDTSKLYTKSIQHDSANVTVVMDAGYGDDSTAWSPLVADISKLANVFLYDRAGLGQSETSSNPRTSRNMIQELRQLLTETNTKPPYFLVGHSFGGVNMQLFAAAYEEDVSGLILVDVTPKDYRERFLPTMSQDFQRAYHQQFVREGNYEEFMESLKQLKETELALQIPVIVIGAGKKDHYSSESQRLWNDMQKELTQISSNSEFVLAEASAHYIQRDEPEVILAAIKRLIERFK</sequence>
<dbReference type="Proteomes" id="UP001230807">
    <property type="component" value="Unassembled WGS sequence"/>
</dbReference>